<dbReference type="GO" id="GO:0016740">
    <property type="term" value="F:transferase activity"/>
    <property type="evidence" value="ECO:0007669"/>
    <property type="project" value="UniProtKB-ARBA"/>
</dbReference>
<dbReference type="SUPFAM" id="SSF55681">
    <property type="entry name" value="Class II aaRS and biotin synthetases"/>
    <property type="match status" value="1"/>
</dbReference>
<dbReference type="Proteomes" id="UP000677918">
    <property type="component" value="Unassembled WGS sequence"/>
</dbReference>
<dbReference type="GO" id="GO:0140096">
    <property type="term" value="F:catalytic activity, acting on a protein"/>
    <property type="evidence" value="ECO:0007669"/>
    <property type="project" value="UniProtKB-ARBA"/>
</dbReference>
<accession>A0A8J4M3B4</accession>
<proteinExistence type="predicted"/>
<protein>
    <recommendedName>
        <fullName evidence="1">Aminoacyl-transfer RNA synthetases class-II family profile domain-containing protein</fullName>
    </recommendedName>
</protein>
<dbReference type="Gene3D" id="3.30.930.10">
    <property type="entry name" value="Bira Bifunctional Protein, Domain 2"/>
    <property type="match status" value="1"/>
</dbReference>
<feature type="domain" description="Aminoacyl-transfer RNA synthetases class-II family profile" evidence="1">
    <location>
        <begin position="206"/>
        <end position="362"/>
    </location>
</feature>
<evidence type="ECO:0000313" key="2">
    <source>
        <dbReference type="EMBL" id="GIQ69366.1"/>
    </source>
</evidence>
<sequence>MKKCYVIDDVLNRKQADLLLAKLIYSVEGIAGCRLDDHSQTIQVDLLPGCDQEELDETVHQLIEEVRSQRVIASRMYVQRDGHAWTGQADIEEAFADNGSVRRGLAVALFERIDRKLLALAERYGSEQRKYPSMIPLDILDKCRYIPAFPQNIHLVSEIPHRLNALKQARQPERLPELARLSPYALAPAVCFHCYAELAGSRLQAPLALTARGRCYRHEAPWRLGKHRLNEFSMREIVLFGHDDYVETQRKHLIDETWALFASLGLPGKIETASDLFYFSDESDRGQHQLAANLKYELIVTPEAAPPFSIASFNYMGDSLCKPFCVTDRGGNPLQSGCAAFGLDRWVYALLLAYGPDDARWPAQVHAVLNAT</sequence>
<evidence type="ECO:0000259" key="1">
    <source>
        <dbReference type="PROSITE" id="PS50862"/>
    </source>
</evidence>
<dbReference type="InterPro" id="IPR006195">
    <property type="entry name" value="aa-tRNA-synth_II"/>
</dbReference>
<organism evidence="2 3">
    <name type="scientific">Xylanibacillus composti</name>
    <dbReference type="NCBI Taxonomy" id="1572762"/>
    <lineage>
        <taxon>Bacteria</taxon>
        <taxon>Bacillati</taxon>
        <taxon>Bacillota</taxon>
        <taxon>Bacilli</taxon>
        <taxon>Bacillales</taxon>
        <taxon>Paenibacillaceae</taxon>
        <taxon>Xylanibacillus</taxon>
    </lineage>
</organism>
<gene>
    <name evidence="2" type="ORF">XYCOK13_21900</name>
</gene>
<keyword evidence="3" id="KW-1185">Reference proteome</keyword>
<comment type="caution">
    <text evidence="2">The sequence shown here is derived from an EMBL/GenBank/DDBJ whole genome shotgun (WGS) entry which is preliminary data.</text>
</comment>
<dbReference type="RefSeq" id="WP_213412170.1">
    <property type="nucleotide sequence ID" value="NZ_BOVK01000027.1"/>
</dbReference>
<reference evidence="2" key="1">
    <citation type="submission" date="2021-04" db="EMBL/GenBank/DDBJ databases">
        <title>Draft genome sequence of Xylanibacillus composti strain K13.</title>
        <authorList>
            <person name="Uke A."/>
            <person name="Chhe C."/>
            <person name="Baramee S."/>
            <person name="Kosugi A."/>
        </authorList>
    </citation>
    <scope>NUCLEOTIDE SEQUENCE</scope>
    <source>
        <strain evidence="2">K13</strain>
    </source>
</reference>
<evidence type="ECO:0000313" key="3">
    <source>
        <dbReference type="Proteomes" id="UP000677918"/>
    </source>
</evidence>
<name>A0A8J4M3B4_9BACL</name>
<dbReference type="PROSITE" id="PS50862">
    <property type="entry name" value="AA_TRNA_LIGASE_II"/>
    <property type="match status" value="1"/>
</dbReference>
<dbReference type="EMBL" id="BOVK01000027">
    <property type="protein sequence ID" value="GIQ69366.1"/>
    <property type="molecule type" value="Genomic_DNA"/>
</dbReference>
<dbReference type="InterPro" id="IPR045864">
    <property type="entry name" value="aa-tRNA-synth_II/BPL/LPL"/>
</dbReference>
<dbReference type="AlphaFoldDB" id="A0A8J4M3B4"/>